<dbReference type="OrthoDB" id="7053758at2"/>
<dbReference type="Proteomes" id="UP000288983">
    <property type="component" value="Unassembled WGS sequence"/>
</dbReference>
<sequence>MTDLATQRLLSGHAWDDFCETIRQAGHTVDAFGSEADPLDRAEWYRFMTRLMRNGFERFLENAEPERPRLRDTPWRQSINFQSPDQDHLLAEFIDGSHDYVIRGHRGGLPYFVIASWRATQPRHPGAMDWAPRGVAGLGEFDPTALRTTHFISSREVRFDKEGAFEIVVSQSKPADGRDWLPITPDCVGLLVRTLYHDRANTAPPRFSIERIDSPQPRPVTAAEISDALAKTGQTVLGYCELVRNWWQGNLSQRPNRIRFDRAVYLSNGGVPDRHHGFGTWACASDEALVIDFMPSACDYWIFQLCSIWQENLDNYEDGGGHVQKYKASYRHDGSVRVIVAQGQPGIAGNWVQPFGHVHGGMSLRLIGTQGEPPQVTLRCIALAALQERGEEALDEVAPLISGEVTFD</sequence>
<dbReference type="RefSeq" id="WP_128325314.1">
    <property type="nucleotide sequence ID" value="NZ_QJRG01000048.1"/>
</dbReference>
<evidence type="ECO:0000259" key="1">
    <source>
        <dbReference type="Pfam" id="PF06742"/>
    </source>
</evidence>
<dbReference type="InterPro" id="IPR010621">
    <property type="entry name" value="DUF1214"/>
</dbReference>
<evidence type="ECO:0000313" key="3">
    <source>
        <dbReference type="Proteomes" id="UP000288983"/>
    </source>
</evidence>
<comment type="caution">
    <text evidence="2">The sequence shown here is derived from an EMBL/GenBank/DDBJ whole genome shotgun (WGS) entry which is preliminary data.</text>
</comment>
<proteinExistence type="predicted"/>
<feature type="domain" description="DUF1214" evidence="1">
    <location>
        <begin position="152"/>
        <end position="193"/>
    </location>
</feature>
<dbReference type="Pfam" id="PF06742">
    <property type="entry name" value="DUF1214"/>
    <property type="match status" value="1"/>
</dbReference>
<reference evidence="2 3" key="1">
    <citation type="submission" date="2018-06" db="EMBL/GenBank/DDBJ databases">
        <title>Bacteria isolated from soil of Wuhan.</title>
        <authorList>
            <person name="Wei X."/>
            <person name="Chunhua H."/>
        </authorList>
    </citation>
    <scope>NUCLEOTIDE SEQUENCE [LARGE SCALE GENOMIC DNA]</scope>
    <source>
        <strain evidence="3">xwS2</strain>
    </source>
</reference>
<name>A0A443ZIW7_9PSED</name>
<protein>
    <recommendedName>
        <fullName evidence="1">DUF1214 domain-containing protein</fullName>
    </recommendedName>
</protein>
<organism evidence="2 3">
    <name type="scientific">Pseudomonas alkylphenolica</name>
    <dbReference type="NCBI Taxonomy" id="237609"/>
    <lineage>
        <taxon>Bacteria</taxon>
        <taxon>Pseudomonadati</taxon>
        <taxon>Pseudomonadota</taxon>
        <taxon>Gammaproteobacteria</taxon>
        <taxon>Pseudomonadales</taxon>
        <taxon>Pseudomonadaceae</taxon>
        <taxon>Pseudomonas</taxon>
    </lineage>
</organism>
<accession>A0A443ZIW7</accession>
<evidence type="ECO:0000313" key="2">
    <source>
        <dbReference type="EMBL" id="RWU18830.1"/>
    </source>
</evidence>
<dbReference type="EMBL" id="QJRG01000048">
    <property type="protein sequence ID" value="RWU18830.1"/>
    <property type="molecule type" value="Genomic_DNA"/>
</dbReference>
<gene>
    <name evidence="2" type="ORF">DM813_21125</name>
</gene>
<dbReference type="AlphaFoldDB" id="A0A443ZIW7"/>